<feature type="compositionally biased region" description="Acidic residues" evidence="1">
    <location>
        <begin position="166"/>
        <end position="192"/>
    </location>
</feature>
<feature type="compositionally biased region" description="Gly residues" evidence="1">
    <location>
        <begin position="73"/>
        <end position="90"/>
    </location>
</feature>
<dbReference type="Proteomes" id="UP000663193">
    <property type="component" value="Chromosome 1"/>
</dbReference>
<proteinExistence type="predicted"/>
<protein>
    <recommendedName>
        <fullName evidence="2">F-box domain-containing protein</fullName>
    </recommendedName>
</protein>
<dbReference type="VEuPathDB" id="FungiDB:JI435_097870"/>
<keyword evidence="4" id="KW-1185">Reference proteome</keyword>
<dbReference type="SUPFAM" id="SSF81383">
    <property type="entry name" value="F-box domain"/>
    <property type="match status" value="1"/>
</dbReference>
<evidence type="ECO:0000259" key="2">
    <source>
        <dbReference type="PROSITE" id="PS50181"/>
    </source>
</evidence>
<feature type="region of interest" description="Disordered" evidence="1">
    <location>
        <begin position="41"/>
        <end position="192"/>
    </location>
</feature>
<dbReference type="PROSITE" id="PS50181">
    <property type="entry name" value="FBOX"/>
    <property type="match status" value="1"/>
</dbReference>
<dbReference type="InterPro" id="IPR001810">
    <property type="entry name" value="F-box_dom"/>
</dbReference>
<feature type="region of interest" description="Disordered" evidence="1">
    <location>
        <begin position="642"/>
        <end position="663"/>
    </location>
</feature>
<evidence type="ECO:0000313" key="4">
    <source>
        <dbReference type="Proteomes" id="UP000663193"/>
    </source>
</evidence>
<name>A0A7U2EP26_PHANO</name>
<evidence type="ECO:0000313" key="3">
    <source>
        <dbReference type="EMBL" id="QRC90381.1"/>
    </source>
</evidence>
<sequence length="985" mass="110205">MGFDCYCALCSGPLGIYSIKLGSAKLKHLAKRRKRVENKRRRLRGEDVVHEDSKEWKEAEKREFGGDEDLIEGHGGGDGVEEGGGGGNGENDGEGNLEEGHEGMMELSFGSGDGGGDNGGNDWDEGVGDMEGTVGDDVEEMEEIIEETLEEGSQDGGSDQGSASADENENDDDDDDEADLEDDESLASDEDFSDHWSQASELQQRGFTFRDSTEDETSSMFSYYEKQSYDPGKLSREDVQWLDRSRVLALNRELEGRKKAFLSGRGRYNDYFDFKVQSLGPDPRDTDESTHCTYHAYEPEKEVPSFPVHEACFKILTECFATEKRQKVDKDVLYAVMQQNMESMARKLSLDYGTIEGADQFWECIAGEEWVAMDPATKPGIEDVVKSMLPAQLFDRPAAQSRSLAHKVCDDPLATLPYDVLHGVFAHLSLKDTLSLMKASWHVLESTRDATFWRLMIRVHITDFFWELKELFKTTTFPETFDWKGMFQWLDQTTRGSFAMEGPMMAIANRRRIWNVCQQLAPLYYEKLEAEAYIDPPDADAEAIMMNAKVYHSAVTMFPIPAETRPATTQFIRSWSEISYRACDFDTYWSGEYGHLIGISVDFGSEKRVFGSTEGAPGQSLHIAAEDWIKEIMVSSRPIHERGKFDRENGEDVGPKDARSAGPSMIQGMDVYLSSGARKSVHPGNNGTNNRSFAVLPGMHIIGLTGEFSHNGGISKLGLLQAPDPALPPTPSFLCYSPFQTYLWTGSGESTWRSITGGEPVWSHPHFTVFTFPAPTFAIEPAFLHPDDLPHSVLLFAAQDPSGYSRLQRISAIQIPDEHSNESIIGLAAFQPDTRWNPPGVPRAKHGHNWHIGSKGPVSAMMGEKWSEVETFEDLKLWDSIEHYAEEYMRHFDIDGAGGEVVVEVHVTKDRRSLRLVTNRRREGQFGEKSEGKEWEDGKVAGEGEMIIGVTACFGRLSGWSPTAKMWSHWGMTDLGVVLTKTERK</sequence>
<dbReference type="OrthoDB" id="9984533at2759"/>
<organism evidence="3 4">
    <name type="scientific">Phaeosphaeria nodorum (strain SN15 / ATCC MYA-4574 / FGSC 10173)</name>
    <name type="common">Glume blotch fungus</name>
    <name type="synonym">Parastagonospora nodorum</name>
    <dbReference type="NCBI Taxonomy" id="321614"/>
    <lineage>
        <taxon>Eukaryota</taxon>
        <taxon>Fungi</taxon>
        <taxon>Dikarya</taxon>
        <taxon>Ascomycota</taxon>
        <taxon>Pezizomycotina</taxon>
        <taxon>Dothideomycetes</taxon>
        <taxon>Pleosporomycetidae</taxon>
        <taxon>Pleosporales</taxon>
        <taxon>Pleosporineae</taxon>
        <taxon>Phaeosphaeriaceae</taxon>
        <taxon>Parastagonospora</taxon>
    </lineage>
</organism>
<dbReference type="AlphaFoldDB" id="A0A7U2EP26"/>
<dbReference type="EMBL" id="CP069023">
    <property type="protein sequence ID" value="QRC90381.1"/>
    <property type="molecule type" value="Genomic_DNA"/>
</dbReference>
<feature type="domain" description="F-box" evidence="2">
    <location>
        <begin position="410"/>
        <end position="456"/>
    </location>
</feature>
<feature type="compositionally biased region" description="Acidic residues" evidence="1">
    <location>
        <begin position="122"/>
        <end position="153"/>
    </location>
</feature>
<feature type="compositionally biased region" description="Basic and acidic residues" evidence="1">
    <location>
        <begin position="44"/>
        <end position="65"/>
    </location>
</feature>
<reference evidence="4" key="1">
    <citation type="journal article" date="2021" name="BMC Genomics">
        <title>Chromosome-level genome assembly and manually-curated proteome of model necrotroph Parastagonospora nodorum Sn15 reveals a genome-wide trove of candidate effector homologs, and redundancy of virulence-related functions within an accessory chromosome.</title>
        <authorList>
            <person name="Bertazzoni S."/>
            <person name="Jones D.A.B."/>
            <person name="Phan H.T."/>
            <person name="Tan K.-C."/>
            <person name="Hane J.K."/>
        </authorList>
    </citation>
    <scope>NUCLEOTIDE SEQUENCE [LARGE SCALE GENOMIC DNA]</scope>
    <source>
        <strain evidence="4">SN15 / ATCC MYA-4574 / FGSC 10173)</strain>
    </source>
</reference>
<feature type="compositionally biased region" description="Basic and acidic residues" evidence="1">
    <location>
        <begin position="642"/>
        <end position="659"/>
    </location>
</feature>
<evidence type="ECO:0000256" key="1">
    <source>
        <dbReference type="SAM" id="MobiDB-lite"/>
    </source>
</evidence>
<dbReference type="InterPro" id="IPR036047">
    <property type="entry name" value="F-box-like_dom_sf"/>
</dbReference>
<accession>A0A7U2EP26</accession>
<gene>
    <name evidence="3" type="ORF">JI435_097870</name>
</gene>